<reference evidence="2" key="2">
    <citation type="submission" date="2023-01" db="EMBL/GenBank/DDBJ databases">
        <authorList>
            <person name="Sun Q."/>
            <person name="Evtushenko L."/>
        </authorList>
    </citation>
    <scope>NUCLEOTIDE SEQUENCE</scope>
    <source>
        <strain evidence="2">VKM Ac-1447</strain>
    </source>
</reference>
<gene>
    <name evidence="2" type="ORF">GCM10017586_14920</name>
</gene>
<sequence>MDEFEGWSLGSAVDDGHNHSIRDTRPVTSEEVRHVDAALRLIHWVTNGSRWNDVLEAWDAMPPPPATSPPKLALLNQSMFSMLRALTAFSEQLAIAPVEVSAIAHRVSLEDTSDWTGLSEGMRDRALVEPVPLVEITTRSVSIGQTQKIAVLTQAACEWLGLREVADQELDRVLQRFLSAAEAHQTCLLRVFSESISSAVVTVKRLAAEVGLGRPILLRLGEVKDGQRPIQMRDLSLDVLPLLSISLERASRAAPRQEPESDSKSAVIQPHTEPDDLRAVNIPMEEPSGRANHSEDDPVGPDPSTLEPDWSAIDPAGLFLAAMRLSLMTEQRWSAALSETVRDETIAADLQQWYALIAAEWSKLGSADDTVVITWPLATDEVARIRGDDARAPVMAYLAAIDRLSGTLRVLAEPSERQLVIENETASLSAWWSSGGFATVRDAAHLLLRTVQSIGASGQAGTGLGIPDHLQTPAAHLWLDCATRAIECGLPEAALMYASYAFDSWVDRDIPGRSPRRQAAVEQLIAALPRVQDVLNAAAKTAQPISVTSPLAITFVETLSIAMTANEIRLRAPDDPND</sequence>
<name>A0A9W6HGT7_9MICO</name>
<dbReference type="AlphaFoldDB" id="A0A9W6HGT7"/>
<evidence type="ECO:0000313" key="3">
    <source>
        <dbReference type="Proteomes" id="UP001142317"/>
    </source>
</evidence>
<dbReference type="RefSeq" id="WP_210007440.1">
    <property type="nucleotide sequence ID" value="NZ_BSEO01000005.1"/>
</dbReference>
<feature type="compositionally biased region" description="Basic and acidic residues" evidence="1">
    <location>
        <begin position="251"/>
        <end position="263"/>
    </location>
</feature>
<feature type="region of interest" description="Disordered" evidence="1">
    <location>
        <begin position="251"/>
        <end position="306"/>
    </location>
</feature>
<comment type="caution">
    <text evidence="2">The sequence shown here is derived from an EMBL/GenBank/DDBJ whole genome shotgun (WGS) entry which is preliminary data.</text>
</comment>
<dbReference type="Proteomes" id="UP001142317">
    <property type="component" value="Unassembled WGS sequence"/>
</dbReference>
<dbReference type="EMBL" id="BSEO01000005">
    <property type="protein sequence ID" value="GLJ79810.1"/>
    <property type="molecule type" value="Genomic_DNA"/>
</dbReference>
<keyword evidence="3" id="KW-1185">Reference proteome</keyword>
<evidence type="ECO:0000313" key="2">
    <source>
        <dbReference type="EMBL" id="GLJ79810.1"/>
    </source>
</evidence>
<organism evidence="2 3">
    <name type="scientific">Microbacterium imperiale</name>
    <dbReference type="NCBI Taxonomy" id="33884"/>
    <lineage>
        <taxon>Bacteria</taxon>
        <taxon>Bacillati</taxon>
        <taxon>Actinomycetota</taxon>
        <taxon>Actinomycetes</taxon>
        <taxon>Micrococcales</taxon>
        <taxon>Microbacteriaceae</taxon>
        <taxon>Microbacterium</taxon>
    </lineage>
</organism>
<accession>A0A9W6HGT7</accession>
<proteinExistence type="predicted"/>
<evidence type="ECO:0000256" key="1">
    <source>
        <dbReference type="SAM" id="MobiDB-lite"/>
    </source>
</evidence>
<protein>
    <submittedName>
        <fullName evidence="2">Uncharacterized protein</fullName>
    </submittedName>
</protein>
<reference evidence="2" key="1">
    <citation type="journal article" date="2014" name="Int. J. Syst. Evol. Microbiol.">
        <title>Complete genome sequence of Corynebacterium casei LMG S-19264T (=DSM 44701T), isolated from a smear-ripened cheese.</title>
        <authorList>
            <consortium name="US DOE Joint Genome Institute (JGI-PGF)"/>
            <person name="Walter F."/>
            <person name="Albersmeier A."/>
            <person name="Kalinowski J."/>
            <person name="Ruckert C."/>
        </authorList>
    </citation>
    <scope>NUCLEOTIDE SEQUENCE</scope>
    <source>
        <strain evidence="2">VKM Ac-1447</strain>
    </source>
</reference>